<dbReference type="Pfam" id="PF14242">
    <property type="entry name" value="DUF4342"/>
    <property type="match status" value="1"/>
</dbReference>
<sequence length="117" mass="11854">MSDKKSTFEQFEVAGDKLVETVKNLIHEGNVRRIILKREDGSALLEIPVNAGLVGLALTVAIAPVLLAIGAIAAVVSQVTLVVERRADAAGSVDAAAAAPTAGPADASAEPDPSASI</sequence>
<reference evidence="5" key="1">
    <citation type="submission" date="2017-02" db="EMBL/GenBank/DDBJ databases">
        <authorList>
            <person name="Varghese N."/>
            <person name="Submissions S."/>
        </authorList>
    </citation>
    <scope>NUCLEOTIDE SEQUENCE [LARGE SCALE GENOMIC DNA]</scope>
    <source>
        <strain evidence="5">VKM Ac-2052</strain>
    </source>
</reference>
<keyword evidence="2" id="KW-0472">Membrane</keyword>
<dbReference type="InterPro" id="IPR025642">
    <property type="entry name" value="DUF4342"/>
</dbReference>
<evidence type="ECO:0000256" key="1">
    <source>
        <dbReference type="SAM" id="MobiDB-lite"/>
    </source>
</evidence>
<gene>
    <name evidence="4" type="ORF">SAMN06295879_0104</name>
</gene>
<feature type="domain" description="DUF4342" evidence="3">
    <location>
        <begin position="5"/>
        <end position="85"/>
    </location>
</feature>
<feature type="transmembrane region" description="Helical" evidence="2">
    <location>
        <begin position="53"/>
        <end position="76"/>
    </location>
</feature>
<evidence type="ECO:0000256" key="2">
    <source>
        <dbReference type="SAM" id="Phobius"/>
    </source>
</evidence>
<keyword evidence="2" id="KW-1133">Transmembrane helix</keyword>
<dbReference type="RefSeq" id="WP_078712966.1">
    <property type="nucleotide sequence ID" value="NZ_FUYG01000001.1"/>
</dbReference>
<feature type="region of interest" description="Disordered" evidence="1">
    <location>
        <begin position="94"/>
        <end position="117"/>
    </location>
</feature>
<keyword evidence="2" id="KW-0812">Transmembrane</keyword>
<name>A0A1T4WRD0_9MICO</name>
<dbReference type="EMBL" id="FUYG01000001">
    <property type="protein sequence ID" value="SKA79667.1"/>
    <property type="molecule type" value="Genomic_DNA"/>
</dbReference>
<evidence type="ECO:0000313" key="4">
    <source>
        <dbReference type="EMBL" id="SKA79667.1"/>
    </source>
</evidence>
<organism evidence="4 5">
    <name type="scientific">Agreia bicolorata</name>
    <dbReference type="NCBI Taxonomy" id="110935"/>
    <lineage>
        <taxon>Bacteria</taxon>
        <taxon>Bacillati</taxon>
        <taxon>Actinomycetota</taxon>
        <taxon>Actinomycetes</taxon>
        <taxon>Micrococcales</taxon>
        <taxon>Microbacteriaceae</taxon>
        <taxon>Agreia</taxon>
    </lineage>
</organism>
<dbReference type="Proteomes" id="UP000189735">
    <property type="component" value="Unassembled WGS sequence"/>
</dbReference>
<protein>
    <recommendedName>
        <fullName evidence="3">DUF4342 domain-containing protein</fullName>
    </recommendedName>
</protein>
<evidence type="ECO:0000313" key="5">
    <source>
        <dbReference type="Proteomes" id="UP000189735"/>
    </source>
</evidence>
<proteinExistence type="predicted"/>
<evidence type="ECO:0000259" key="3">
    <source>
        <dbReference type="Pfam" id="PF14242"/>
    </source>
</evidence>
<dbReference type="AlphaFoldDB" id="A0A1T4WRD0"/>
<accession>A0A1T4WRD0</accession>